<sequence>MLRVINYILGLGAAVFLPVIMIIIGLIMKMKPKKAIMSGITLGIAFTGINLVLNFMLESISPAASQFVKNTGITLTAIDAGWPTMSSIAWAWPAAVIMFPIQIIINIVMLAFGWTNCLNVDLWNVWGKIFTATIVTSITGNIFLGLIAGGIQVVFELKNADITQKQIYRLTKIPGVACPHQMLIQGALMAPINKLFDYIPGLRSSNLDANKLKSKIGIFGENSVMGFIVGALIAIFAGYGLKDILNTAIKVGTALVFFPMAAKLFMQALAPIADAAGNYMKKRFKGREFYIGLDWPFLAGQSELWVATIILVPIELLLAVFLNKLGANNVLPLASLINISVVTPALIVTGGNLIRMLIIGIIFTPVYLIVATNFTNIITNLGRNAGAVKAGQVISWFGIELPEFRYSIAHALNIVHGDFIGLILFISYILIFIWYSKYMKKRDESFEMESQTK</sequence>
<dbReference type="PIRSF" id="PIRSF006304">
    <property type="entry name" value="GatC"/>
    <property type="match status" value="1"/>
</dbReference>
<keyword evidence="4" id="KW-0762">Sugar transport</keyword>
<dbReference type="KEGG" id="spoa:EQM13_05365"/>
<proteinExistence type="predicted"/>
<keyword evidence="5" id="KW-0598">Phosphotransferase system</keyword>
<gene>
    <name evidence="11" type="ORF">EQM13_05365</name>
</gene>
<accession>A0A410QAL8</accession>
<dbReference type="InterPro" id="IPR013853">
    <property type="entry name" value="EIIC-GAT"/>
</dbReference>
<dbReference type="RefSeq" id="WP_128752150.1">
    <property type="nucleotide sequence ID" value="NZ_CP035282.1"/>
</dbReference>
<dbReference type="PANTHER" id="PTHR37324">
    <property type="entry name" value="PTS SYSTEM GALACTITOL-SPECIFIC EIIC COMPONENT"/>
    <property type="match status" value="1"/>
</dbReference>
<comment type="subcellular location">
    <subcellularLocation>
        <location evidence="1">Cell membrane</location>
        <topology evidence="1">Multi-pass membrane protein</topology>
    </subcellularLocation>
</comment>
<dbReference type="GO" id="GO:0005886">
    <property type="term" value="C:plasma membrane"/>
    <property type="evidence" value="ECO:0007669"/>
    <property type="project" value="UniProtKB-SubCell"/>
</dbReference>
<evidence type="ECO:0000256" key="9">
    <source>
        <dbReference type="SAM" id="Phobius"/>
    </source>
</evidence>
<dbReference type="Pfam" id="PF03611">
    <property type="entry name" value="EIIC-GAT"/>
    <property type="match status" value="1"/>
</dbReference>
<dbReference type="InterPro" id="IPR013014">
    <property type="entry name" value="PTS_EIIC_2"/>
</dbReference>
<feature type="transmembrane region" description="Helical" evidence="9">
    <location>
        <begin position="329"/>
        <end position="347"/>
    </location>
</feature>
<dbReference type="InterPro" id="IPR004703">
    <property type="entry name" value="PTS_sugar-sp_permease"/>
</dbReference>
<evidence type="ECO:0000256" key="4">
    <source>
        <dbReference type="ARBA" id="ARBA00022597"/>
    </source>
</evidence>
<protein>
    <submittedName>
        <fullName evidence="11">PTS galactitol transporter subunit IIC</fullName>
    </submittedName>
</protein>
<evidence type="ECO:0000256" key="7">
    <source>
        <dbReference type="ARBA" id="ARBA00022989"/>
    </source>
</evidence>
<evidence type="ECO:0000313" key="11">
    <source>
        <dbReference type="EMBL" id="QAT61051.1"/>
    </source>
</evidence>
<evidence type="ECO:0000259" key="10">
    <source>
        <dbReference type="PROSITE" id="PS51104"/>
    </source>
</evidence>
<reference evidence="12" key="1">
    <citation type="submission" date="2019-01" db="EMBL/GenBank/DDBJ databases">
        <title>Draft genomes of a novel of Sporanaerobacter strains.</title>
        <authorList>
            <person name="Ma S."/>
        </authorList>
    </citation>
    <scope>NUCLEOTIDE SEQUENCE [LARGE SCALE GENOMIC DNA]</scope>
    <source>
        <strain evidence="12">NJN-17</strain>
    </source>
</reference>
<evidence type="ECO:0000313" key="12">
    <source>
        <dbReference type="Proteomes" id="UP000287969"/>
    </source>
</evidence>
<feature type="transmembrane region" description="Helical" evidence="9">
    <location>
        <begin position="223"/>
        <end position="241"/>
    </location>
</feature>
<evidence type="ECO:0000256" key="3">
    <source>
        <dbReference type="ARBA" id="ARBA00022475"/>
    </source>
</evidence>
<dbReference type="GO" id="GO:0009401">
    <property type="term" value="P:phosphoenolpyruvate-dependent sugar phosphotransferase system"/>
    <property type="evidence" value="ECO:0007669"/>
    <property type="project" value="UniProtKB-KW"/>
</dbReference>
<organism evidence="11 12">
    <name type="scientific">Acidilutibacter cellobiosedens</name>
    <dbReference type="NCBI Taxonomy" id="2507161"/>
    <lineage>
        <taxon>Bacteria</taxon>
        <taxon>Bacillati</taxon>
        <taxon>Bacillota</taxon>
        <taxon>Tissierellia</taxon>
        <taxon>Tissierellales</taxon>
        <taxon>Acidilutibacteraceae</taxon>
        <taxon>Acidilutibacter</taxon>
    </lineage>
</organism>
<feature type="domain" description="PTS EIIC type-2" evidence="10">
    <location>
        <begin position="5"/>
        <end position="438"/>
    </location>
</feature>
<dbReference type="PROSITE" id="PS51104">
    <property type="entry name" value="PTS_EIIC_TYPE_2"/>
    <property type="match status" value="1"/>
</dbReference>
<feature type="transmembrane region" description="Helical" evidence="9">
    <location>
        <begin position="129"/>
        <end position="155"/>
    </location>
</feature>
<feature type="transmembrane region" description="Helical" evidence="9">
    <location>
        <begin position="6"/>
        <end position="28"/>
    </location>
</feature>
<feature type="transmembrane region" description="Helical" evidence="9">
    <location>
        <begin position="304"/>
        <end position="322"/>
    </location>
</feature>
<dbReference type="Proteomes" id="UP000287969">
    <property type="component" value="Chromosome"/>
</dbReference>
<feature type="transmembrane region" description="Helical" evidence="9">
    <location>
        <begin position="419"/>
        <end position="436"/>
    </location>
</feature>
<feature type="transmembrane region" description="Helical" evidence="9">
    <location>
        <begin position="353"/>
        <end position="374"/>
    </location>
</feature>
<dbReference type="GO" id="GO:0015577">
    <property type="term" value="F:galactitol transmembrane transporter activity"/>
    <property type="evidence" value="ECO:0007669"/>
    <property type="project" value="InterPro"/>
</dbReference>
<feature type="transmembrane region" description="Helical" evidence="9">
    <location>
        <begin position="253"/>
        <end position="273"/>
    </location>
</feature>
<evidence type="ECO:0000256" key="2">
    <source>
        <dbReference type="ARBA" id="ARBA00022448"/>
    </source>
</evidence>
<evidence type="ECO:0000256" key="1">
    <source>
        <dbReference type="ARBA" id="ARBA00004651"/>
    </source>
</evidence>
<evidence type="ECO:0000256" key="8">
    <source>
        <dbReference type="ARBA" id="ARBA00023136"/>
    </source>
</evidence>
<name>A0A410QAL8_9FIRM</name>
<evidence type="ECO:0000256" key="5">
    <source>
        <dbReference type="ARBA" id="ARBA00022683"/>
    </source>
</evidence>
<keyword evidence="6 9" id="KW-0812">Transmembrane</keyword>
<evidence type="ECO:0000256" key="6">
    <source>
        <dbReference type="ARBA" id="ARBA00022692"/>
    </source>
</evidence>
<dbReference type="PANTHER" id="PTHR37324:SF2">
    <property type="entry name" value="PTS SYSTEM GALACTITOL-SPECIFIC EIIC COMPONENT"/>
    <property type="match status" value="1"/>
</dbReference>
<feature type="transmembrane region" description="Helical" evidence="9">
    <location>
        <begin position="35"/>
        <end position="57"/>
    </location>
</feature>
<keyword evidence="2" id="KW-0813">Transport</keyword>
<dbReference type="EMBL" id="CP035282">
    <property type="protein sequence ID" value="QAT61051.1"/>
    <property type="molecule type" value="Genomic_DNA"/>
</dbReference>
<feature type="transmembrane region" description="Helical" evidence="9">
    <location>
        <begin position="90"/>
        <end position="117"/>
    </location>
</feature>
<keyword evidence="3" id="KW-1003">Cell membrane</keyword>
<dbReference type="AlphaFoldDB" id="A0A410QAL8"/>
<dbReference type="OrthoDB" id="9787936at2"/>
<keyword evidence="12" id="KW-1185">Reference proteome</keyword>
<keyword evidence="7 9" id="KW-1133">Transmembrane helix</keyword>
<keyword evidence="8 9" id="KW-0472">Membrane</keyword>